<reference evidence="6" key="1">
    <citation type="submission" date="2022-04" db="EMBL/GenBank/DDBJ databases">
        <title>Halocatena sp. nov., isolated from a salt lake.</title>
        <authorList>
            <person name="Cui H.-L."/>
        </authorList>
    </citation>
    <scope>NUCLEOTIDE SEQUENCE</scope>
    <source>
        <strain evidence="6">AD-1</strain>
        <plasmid evidence="6">unnamed3</plasmid>
    </source>
</reference>
<dbReference type="EMBL" id="CP096022">
    <property type="protein sequence ID" value="UPM44941.1"/>
    <property type="molecule type" value="Genomic_DNA"/>
</dbReference>
<geneLocation type="plasmid" evidence="6 7">
    <name>unnamed3</name>
</geneLocation>
<dbReference type="InterPro" id="IPR029016">
    <property type="entry name" value="GAF-like_dom_sf"/>
</dbReference>
<dbReference type="PROSITE" id="PS51077">
    <property type="entry name" value="HTH_ICLR"/>
    <property type="match status" value="1"/>
</dbReference>
<dbReference type="PANTHER" id="PTHR30136:SF35">
    <property type="entry name" value="HTH-TYPE TRANSCRIPTIONAL REGULATOR RV1719"/>
    <property type="match status" value="1"/>
</dbReference>
<dbReference type="Pfam" id="PF09339">
    <property type="entry name" value="HTH_IclR"/>
    <property type="match status" value="1"/>
</dbReference>
<proteinExistence type="predicted"/>
<dbReference type="SMART" id="SM00346">
    <property type="entry name" value="HTH_ICLR"/>
    <property type="match status" value="1"/>
</dbReference>
<evidence type="ECO:0000259" key="4">
    <source>
        <dbReference type="PROSITE" id="PS51077"/>
    </source>
</evidence>
<dbReference type="KEGG" id="haad:MW046_17935"/>
<evidence type="ECO:0000256" key="1">
    <source>
        <dbReference type="ARBA" id="ARBA00023015"/>
    </source>
</evidence>
<dbReference type="InterPro" id="IPR011991">
    <property type="entry name" value="ArsR-like_HTH"/>
</dbReference>
<dbReference type="SUPFAM" id="SSF55781">
    <property type="entry name" value="GAF domain-like"/>
    <property type="match status" value="1"/>
</dbReference>
<keyword evidence="6" id="KW-0614">Plasmid</keyword>
<dbReference type="GO" id="GO:0045892">
    <property type="term" value="P:negative regulation of DNA-templated transcription"/>
    <property type="evidence" value="ECO:0007669"/>
    <property type="project" value="TreeGrafter"/>
</dbReference>
<dbReference type="InterPro" id="IPR036388">
    <property type="entry name" value="WH-like_DNA-bd_sf"/>
</dbReference>
<dbReference type="SUPFAM" id="SSF46785">
    <property type="entry name" value="Winged helix' DNA-binding domain"/>
    <property type="match status" value="1"/>
</dbReference>
<sequence length="255" mass="27668">MSDMPQYVVEATGTSLAILEALTEASDPMGVTALSKHAGVAKSVVHNHLSTLRAHGYVVKRGRQYEASLRLLSRGKQVRRSLSIYQNGKKAIDNLAAATDETTALFIREENYAVPVYVTEGNTDWMPPFQAGDRLPLHATASGKCLMASLSNDELETILENADRETFTDTTITGLTKLSAELRRVRDEGIGFCREEYYERIVSVAAPIPSTDGSRTAALSVSGPTDQLNGRYLEEDITGQVLSTTKSIQAALTGN</sequence>
<dbReference type="GO" id="GO:0003700">
    <property type="term" value="F:DNA-binding transcription factor activity"/>
    <property type="evidence" value="ECO:0007669"/>
    <property type="project" value="TreeGrafter"/>
</dbReference>
<keyword evidence="1" id="KW-0805">Transcription regulation</keyword>
<dbReference type="InterPro" id="IPR014757">
    <property type="entry name" value="Tscrpt_reg_IclR_C"/>
</dbReference>
<dbReference type="InterPro" id="IPR036390">
    <property type="entry name" value="WH_DNA-bd_sf"/>
</dbReference>
<dbReference type="PANTHER" id="PTHR30136">
    <property type="entry name" value="HELIX-TURN-HELIX TRANSCRIPTIONAL REGULATOR, ICLR FAMILY"/>
    <property type="match status" value="1"/>
</dbReference>
<evidence type="ECO:0000313" key="7">
    <source>
        <dbReference type="Proteomes" id="UP000831768"/>
    </source>
</evidence>
<dbReference type="RefSeq" id="WP_247995595.1">
    <property type="nucleotide sequence ID" value="NZ_CP096022.1"/>
</dbReference>
<dbReference type="InterPro" id="IPR005471">
    <property type="entry name" value="Tscrpt_reg_IclR_N"/>
</dbReference>
<accession>A0A8U0A6X6</accession>
<organism evidence="6 7">
    <name type="scientific">Halocatena salina</name>
    <dbReference type="NCBI Taxonomy" id="2934340"/>
    <lineage>
        <taxon>Archaea</taxon>
        <taxon>Methanobacteriati</taxon>
        <taxon>Methanobacteriota</taxon>
        <taxon>Stenosarchaea group</taxon>
        <taxon>Halobacteria</taxon>
        <taxon>Halobacteriales</taxon>
        <taxon>Natronomonadaceae</taxon>
        <taxon>Halocatena</taxon>
    </lineage>
</organism>
<dbReference type="AlphaFoldDB" id="A0A8U0A6X6"/>
<dbReference type="GeneID" id="71929968"/>
<protein>
    <submittedName>
        <fullName evidence="6">IclR family transcriptional regulator</fullName>
    </submittedName>
</protein>
<gene>
    <name evidence="6" type="ORF">MW046_17935</name>
</gene>
<keyword evidence="2" id="KW-0238">DNA-binding</keyword>
<keyword evidence="3" id="KW-0804">Transcription</keyword>
<dbReference type="Gene3D" id="3.30.450.40">
    <property type="match status" value="1"/>
</dbReference>
<name>A0A8U0A6X6_9EURY</name>
<dbReference type="GO" id="GO:0003677">
    <property type="term" value="F:DNA binding"/>
    <property type="evidence" value="ECO:0007669"/>
    <property type="project" value="UniProtKB-KW"/>
</dbReference>
<dbReference type="Proteomes" id="UP000831768">
    <property type="component" value="Plasmid unnamed3"/>
</dbReference>
<evidence type="ECO:0000256" key="3">
    <source>
        <dbReference type="ARBA" id="ARBA00023163"/>
    </source>
</evidence>
<dbReference type="CDD" id="cd00090">
    <property type="entry name" value="HTH_ARSR"/>
    <property type="match status" value="1"/>
</dbReference>
<evidence type="ECO:0000313" key="6">
    <source>
        <dbReference type="EMBL" id="UPM44941.1"/>
    </source>
</evidence>
<evidence type="ECO:0000259" key="5">
    <source>
        <dbReference type="PROSITE" id="PS51078"/>
    </source>
</evidence>
<feature type="domain" description="IclR-ED" evidence="5">
    <location>
        <begin position="70"/>
        <end position="254"/>
    </location>
</feature>
<feature type="domain" description="HTH iclR-type" evidence="4">
    <location>
        <begin position="9"/>
        <end position="69"/>
    </location>
</feature>
<dbReference type="Gene3D" id="1.10.10.10">
    <property type="entry name" value="Winged helix-like DNA-binding domain superfamily/Winged helix DNA-binding domain"/>
    <property type="match status" value="1"/>
</dbReference>
<evidence type="ECO:0000256" key="2">
    <source>
        <dbReference type="ARBA" id="ARBA00023125"/>
    </source>
</evidence>
<dbReference type="InterPro" id="IPR050707">
    <property type="entry name" value="HTH_MetabolicPath_Reg"/>
</dbReference>
<dbReference type="Pfam" id="PF01614">
    <property type="entry name" value="IclR_C"/>
    <property type="match status" value="1"/>
</dbReference>
<keyword evidence="7" id="KW-1185">Reference proteome</keyword>
<dbReference type="PROSITE" id="PS51078">
    <property type="entry name" value="ICLR_ED"/>
    <property type="match status" value="1"/>
</dbReference>